<evidence type="ECO:0000313" key="1">
    <source>
        <dbReference type="EMBL" id="CRY95980.1"/>
    </source>
</evidence>
<reference evidence="1" key="1">
    <citation type="submission" date="2015-06" db="EMBL/GenBank/DDBJ databases">
        <authorList>
            <person name="Joergensen T."/>
        </authorList>
    </citation>
    <scope>NUCLEOTIDE SEQUENCE</scope>
    <source>
        <strain evidence="1">RGFK0851</strain>
    </source>
</reference>
<sequence length="218" mass="23276">MPPLPSVPGVIKVIVSTSRSDTPVENIMHIGYTGALPDSATLTAFMATFNPYLADLYNAEGSTDLTGVQVEMIDLSSDTGATAVAVLTATGVRTGDFAPSSAAVVCSWTIDRRYRGGHPRTYFPFGTAGTYEAGSAKLWDTGFIADVQTLVTTFISSWAGTTTSGTTWVGLVNVSYIDKNTNPTPPYRRVTPIVDAITGWTVKQRICSQRRRLGKVLG</sequence>
<organism evidence="1">
    <name type="scientific">uncultured prokaryote</name>
    <dbReference type="NCBI Taxonomy" id="198431"/>
    <lineage>
        <taxon>unclassified sequences</taxon>
        <taxon>environmental samples</taxon>
    </lineage>
</organism>
<dbReference type="EMBL" id="LN853456">
    <property type="protein sequence ID" value="CRY95980.1"/>
    <property type="molecule type" value="Genomic_DNA"/>
</dbReference>
<proteinExistence type="predicted"/>
<dbReference type="AlphaFoldDB" id="A0A0H5Q3K1"/>
<name>A0A0H5Q3K1_9ZZZZ</name>
<accession>A0A0H5Q3K1</accession>
<reference evidence="1" key="2">
    <citation type="submission" date="2015-07" db="EMBL/GenBank/DDBJ databases">
        <title>Plasmids, circular viruses and viroids from rat gut.</title>
        <authorList>
            <person name="Jorgensen T.J."/>
            <person name="Hansen M.A."/>
            <person name="Xu Z."/>
            <person name="Tabak M.A."/>
            <person name="Sorensen S.J."/>
            <person name="Hansen L.H."/>
        </authorList>
    </citation>
    <scope>NUCLEOTIDE SEQUENCE</scope>
    <source>
        <strain evidence="1">RGFK0851</strain>
    </source>
</reference>
<protein>
    <submittedName>
        <fullName evidence="1">Uncharacterized protein</fullName>
    </submittedName>
</protein>